<evidence type="ECO:0000313" key="4">
    <source>
        <dbReference type="Proteomes" id="UP000278143"/>
    </source>
</evidence>
<name>A0A4P9YUS4_9FUNG</name>
<dbReference type="PANTHER" id="PTHR13459:SF1">
    <property type="entry name" value="E3 UBIQUITIN-PROTEIN LIGASE RNF220 ISOFORM X1"/>
    <property type="match status" value="1"/>
</dbReference>
<sequence>MDSQTCPLCLKTVTAANYERHYRKELAALAIPQLPQVASDVGEKGAATSSSGGGGGGSSSSSRPGKRGAAIAAKSRILGETAPTKETPDQMQLLISPPESTCFMCGASLVGDLVQINAHIDRCLASPEAASSAMLVYAQQTDTAASSSQPPTDVTFEEYSWAGQTRVRVTSMLEGGASALASGAGRRIEEDTNEELDIDQDDTEQYGAQQYPCIAID</sequence>
<dbReference type="GO" id="GO:0016567">
    <property type="term" value="P:protein ubiquitination"/>
    <property type="evidence" value="ECO:0007669"/>
    <property type="project" value="TreeGrafter"/>
</dbReference>
<accession>A0A4P9YUS4</accession>
<dbReference type="OrthoDB" id="6270329at2759"/>
<dbReference type="Proteomes" id="UP000278143">
    <property type="component" value="Unassembled WGS sequence"/>
</dbReference>
<feature type="domain" description="E3 ubiquitin-protein ligase RNF220 middle" evidence="2">
    <location>
        <begin position="99"/>
        <end position="211"/>
    </location>
</feature>
<keyword evidence="4" id="KW-1185">Reference proteome</keyword>
<dbReference type="PANTHER" id="PTHR13459">
    <property type="entry name" value="E3 UBIQUITIN-PROTEIN LIGASE RNF220 ISOFORM X1"/>
    <property type="match status" value="1"/>
</dbReference>
<reference evidence="4" key="1">
    <citation type="journal article" date="2018" name="Nat. Microbiol.">
        <title>Leveraging single-cell genomics to expand the fungal tree of life.</title>
        <authorList>
            <person name="Ahrendt S.R."/>
            <person name="Quandt C.A."/>
            <person name="Ciobanu D."/>
            <person name="Clum A."/>
            <person name="Salamov A."/>
            <person name="Andreopoulos B."/>
            <person name="Cheng J.F."/>
            <person name="Woyke T."/>
            <person name="Pelin A."/>
            <person name="Henrissat B."/>
            <person name="Reynolds N.K."/>
            <person name="Benny G.L."/>
            <person name="Smith M.E."/>
            <person name="James T.Y."/>
            <person name="Grigoriev I.V."/>
        </authorList>
    </citation>
    <scope>NUCLEOTIDE SEQUENCE [LARGE SCALE GENOMIC DNA]</scope>
    <source>
        <strain evidence="4">Benny S71-1</strain>
    </source>
</reference>
<protein>
    <recommendedName>
        <fullName evidence="2">E3 ubiquitin-protein ligase RNF220 middle domain-containing protein</fullName>
    </recommendedName>
</protein>
<dbReference type="EMBL" id="KZ991262">
    <property type="protein sequence ID" value="RKP23152.1"/>
    <property type="molecule type" value="Genomic_DNA"/>
</dbReference>
<feature type="region of interest" description="Disordered" evidence="1">
    <location>
        <begin position="41"/>
        <end position="89"/>
    </location>
</feature>
<dbReference type="InterPro" id="IPR052443">
    <property type="entry name" value="E3_ubiq-ligase_RNF220-like"/>
</dbReference>
<dbReference type="GO" id="GO:0061630">
    <property type="term" value="F:ubiquitin protein ligase activity"/>
    <property type="evidence" value="ECO:0007669"/>
    <property type="project" value="TreeGrafter"/>
</dbReference>
<gene>
    <name evidence="3" type="ORF">SYNPS1DRAFT_31145</name>
</gene>
<proteinExistence type="predicted"/>
<evidence type="ECO:0000259" key="2">
    <source>
        <dbReference type="Pfam" id="PF15926"/>
    </source>
</evidence>
<organism evidence="3 4">
    <name type="scientific">Syncephalis pseudoplumigaleata</name>
    <dbReference type="NCBI Taxonomy" id="1712513"/>
    <lineage>
        <taxon>Eukaryota</taxon>
        <taxon>Fungi</taxon>
        <taxon>Fungi incertae sedis</taxon>
        <taxon>Zoopagomycota</taxon>
        <taxon>Zoopagomycotina</taxon>
        <taxon>Zoopagomycetes</taxon>
        <taxon>Zoopagales</taxon>
        <taxon>Piptocephalidaceae</taxon>
        <taxon>Syncephalis</taxon>
    </lineage>
</organism>
<dbReference type="InterPro" id="IPR031824">
    <property type="entry name" value="RNF220_mid"/>
</dbReference>
<evidence type="ECO:0000313" key="3">
    <source>
        <dbReference type="EMBL" id="RKP23152.1"/>
    </source>
</evidence>
<evidence type="ECO:0000256" key="1">
    <source>
        <dbReference type="SAM" id="MobiDB-lite"/>
    </source>
</evidence>
<dbReference type="AlphaFoldDB" id="A0A4P9YUS4"/>
<dbReference type="Pfam" id="PF15926">
    <property type="entry name" value="RNF220"/>
    <property type="match status" value="1"/>
</dbReference>